<dbReference type="AlphaFoldDB" id="X1VC80"/>
<sequence length="68" mass="7446">MTRKCLCLVFLASLFLEGCDYFDPNAATQLPEPFQIAGTWTIRNIDADTGGAGAENCTISFHKLEFTA</sequence>
<reference evidence="1" key="1">
    <citation type="journal article" date="2014" name="Front. Microbiol.">
        <title>High frequency of phylogenetically diverse reductive dehalogenase-homologous genes in deep subseafloor sedimentary metagenomes.</title>
        <authorList>
            <person name="Kawai M."/>
            <person name="Futagami T."/>
            <person name="Toyoda A."/>
            <person name="Takaki Y."/>
            <person name="Nishi S."/>
            <person name="Hori S."/>
            <person name="Arai W."/>
            <person name="Tsubouchi T."/>
            <person name="Morono Y."/>
            <person name="Uchiyama I."/>
            <person name="Ito T."/>
            <person name="Fujiyama A."/>
            <person name="Inagaki F."/>
            <person name="Takami H."/>
        </authorList>
    </citation>
    <scope>NUCLEOTIDE SEQUENCE</scope>
    <source>
        <strain evidence="1">Expedition CK06-06</strain>
    </source>
</reference>
<accession>X1VC80</accession>
<name>X1VC80_9ZZZZ</name>
<protein>
    <recommendedName>
        <fullName evidence="2">Lipocalin-like domain-containing protein</fullName>
    </recommendedName>
</protein>
<dbReference type="EMBL" id="BARW01027321">
    <property type="protein sequence ID" value="GAJ14807.1"/>
    <property type="molecule type" value="Genomic_DNA"/>
</dbReference>
<proteinExistence type="predicted"/>
<feature type="non-terminal residue" evidence="1">
    <location>
        <position position="68"/>
    </location>
</feature>
<gene>
    <name evidence="1" type="ORF">S12H4_44352</name>
</gene>
<evidence type="ECO:0000313" key="1">
    <source>
        <dbReference type="EMBL" id="GAJ14807.1"/>
    </source>
</evidence>
<organism evidence="1">
    <name type="scientific">marine sediment metagenome</name>
    <dbReference type="NCBI Taxonomy" id="412755"/>
    <lineage>
        <taxon>unclassified sequences</taxon>
        <taxon>metagenomes</taxon>
        <taxon>ecological metagenomes</taxon>
    </lineage>
</organism>
<evidence type="ECO:0008006" key="2">
    <source>
        <dbReference type="Google" id="ProtNLM"/>
    </source>
</evidence>
<comment type="caution">
    <text evidence="1">The sequence shown here is derived from an EMBL/GenBank/DDBJ whole genome shotgun (WGS) entry which is preliminary data.</text>
</comment>